<keyword evidence="2" id="KW-1185">Reference proteome</keyword>
<dbReference type="OrthoDB" id="2188008at2759"/>
<dbReference type="RefSeq" id="XP_024331892.1">
    <property type="nucleotide sequence ID" value="XM_024476108.1"/>
</dbReference>
<protein>
    <submittedName>
        <fullName evidence="1">Uncharacterized protein</fullName>
    </submittedName>
</protein>
<sequence>MLCEICKTQFKCINGEFICEEGHVSHTKLEVADDLHFSSRSQKEKTEKKSSIFSEYSFKYKTLLVHNMLFNELITYLNCSSTKFIDYYMNFFAGNRDVISSPIKMNLGYIFFLGYLTKRFELERSSNLYFYSQYVMEVEKFDYIGKTVKIKGLLDMKKIRNKNLGIYKKPIHWINKYKITDILGTSKYPVNKHHRQIYRETSLSHPLIEYHKSFFRQEFDCSENLLLKYFYKVLEIYHITPHENLLKYFKKFLLLRNLSNKMFYPEDEISMFLFIYDHYEKLEIDIKIALKNINLFLNNTNYNENEEVDLDKVKFIDLITLLTHSSHSQFYKRLISVMSCKEFLATNNIFVVNKTKIQYYREYRWKAFRIYIDRIKRLLADKINFKIKKKYIEDDRI</sequence>
<reference evidence="1 2" key="1">
    <citation type="journal article" date="2015" name="Environ. Microbiol.">
        <title>Genome analyses suggest the presence of polyploidy and recent human-driven expansions in eight global populations of the honeybee pathogen Nosema ceranae.</title>
        <authorList>
            <person name="Pelin A."/>
            <person name="Selman M."/>
            <person name="Aris-Brosou S."/>
            <person name="Farinelli L."/>
            <person name="Corradi N."/>
        </authorList>
    </citation>
    <scope>NUCLEOTIDE SEQUENCE [LARGE SCALE GENOMIC DNA]</scope>
    <source>
        <strain evidence="1 2">PA08 1199</strain>
    </source>
</reference>
<comment type="caution">
    <text evidence="1">The sequence shown here is derived from an EMBL/GenBank/DDBJ whole genome shotgun (WGS) entry which is preliminary data.</text>
</comment>
<evidence type="ECO:0000313" key="2">
    <source>
        <dbReference type="Proteomes" id="UP000034350"/>
    </source>
</evidence>
<proteinExistence type="predicted"/>
<gene>
    <name evidence="1" type="ORF">AAJ76_600060353</name>
</gene>
<dbReference type="VEuPathDB" id="MicrosporidiaDB:NCER_101992"/>
<dbReference type="VEuPathDB" id="MicrosporidiaDB:AAJ76_600060353"/>
<dbReference type="EMBL" id="JPQZ01000006">
    <property type="protein sequence ID" value="KKO76150.1"/>
    <property type="molecule type" value="Genomic_DNA"/>
</dbReference>
<dbReference type="Proteomes" id="UP000034350">
    <property type="component" value="Unassembled WGS sequence"/>
</dbReference>
<evidence type="ECO:0000313" key="1">
    <source>
        <dbReference type="EMBL" id="KKO76150.1"/>
    </source>
</evidence>
<dbReference type="GeneID" id="36321058"/>
<organism evidence="1 2">
    <name type="scientific">Vairimorpha ceranae</name>
    <dbReference type="NCBI Taxonomy" id="40302"/>
    <lineage>
        <taxon>Eukaryota</taxon>
        <taxon>Fungi</taxon>
        <taxon>Fungi incertae sedis</taxon>
        <taxon>Microsporidia</taxon>
        <taxon>Nosematidae</taxon>
        <taxon>Vairimorpha</taxon>
    </lineage>
</organism>
<dbReference type="AlphaFoldDB" id="A0A0F9WHR8"/>
<name>A0A0F9WHR8_9MICR</name>
<accession>A0A0F9WHR8</accession>